<gene>
    <name evidence="2" type="ORF">QE405_000878</name>
</gene>
<evidence type="ECO:0000313" key="2">
    <source>
        <dbReference type="EMBL" id="MDQ1103594.1"/>
    </source>
</evidence>
<dbReference type="EMBL" id="JAUTAN010000001">
    <property type="protein sequence ID" value="MDQ1103594.1"/>
    <property type="molecule type" value="Genomic_DNA"/>
</dbReference>
<evidence type="ECO:0000256" key="1">
    <source>
        <dbReference type="SAM" id="MobiDB-lite"/>
    </source>
</evidence>
<organism evidence="2 3">
    <name type="scientific">Nocardioides zeae</name>
    <dbReference type="NCBI Taxonomy" id="1457234"/>
    <lineage>
        <taxon>Bacteria</taxon>
        <taxon>Bacillati</taxon>
        <taxon>Actinomycetota</taxon>
        <taxon>Actinomycetes</taxon>
        <taxon>Propionibacteriales</taxon>
        <taxon>Nocardioidaceae</taxon>
        <taxon>Nocardioides</taxon>
    </lineage>
</organism>
<dbReference type="AlphaFoldDB" id="A0AAJ1X0X6"/>
<evidence type="ECO:0000313" key="3">
    <source>
        <dbReference type="Proteomes" id="UP001239215"/>
    </source>
</evidence>
<proteinExistence type="predicted"/>
<comment type="caution">
    <text evidence="2">The sequence shown here is derived from an EMBL/GenBank/DDBJ whole genome shotgun (WGS) entry which is preliminary data.</text>
</comment>
<dbReference type="SUPFAM" id="SSF57997">
    <property type="entry name" value="Tropomyosin"/>
    <property type="match status" value="1"/>
</dbReference>
<feature type="compositionally biased region" description="Basic and acidic residues" evidence="1">
    <location>
        <begin position="288"/>
        <end position="306"/>
    </location>
</feature>
<feature type="region of interest" description="Disordered" evidence="1">
    <location>
        <begin position="187"/>
        <end position="222"/>
    </location>
</feature>
<reference evidence="2" key="1">
    <citation type="submission" date="2023-07" db="EMBL/GenBank/DDBJ databases">
        <title>Functional and genomic diversity of the sorghum phyllosphere microbiome.</title>
        <authorList>
            <person name="Shade A."/>
        </authorList>
    </citation>
    <scope>NUCLEOTIDE SEQUENCE</scope>
    <source>
        <strain evidence="2">SORGH_AS_1067</strain>
    </source>
</reference>
<dbReference type="Proteomes" id="UP001239215">
    <property type="component" value="Unassembled WGS sequence"/>
</dbReference>
<feature type="region of interest" description="Disordered" evidence="1">
    <location>
        <begin position="266"/>
        <end position="312"/>
    </location>
</feature>
<sequence length="312" mass="33249">MADDAGLDAAGPDERLLAEADALYALAPGDFTPARDARARELKREAPELAAAVKGLRRPSVAAWLVDQLVRHDPDRVDELLQVGAALREAQDALSADDLRAFTKQRRQLTASVTTRARALGRQLGTKVSESVAEQVEATLTAAVLDAGAGEAVRTGLLVTALRPAGVDPVDVDAALAVPGAAGHVAVPVDGSGDTEETAGPALRVVPDDPGADDRRRQEAEDALAAAEEALGAAEAELEEVEEEVEDLEARSLQAEARVEELRTRLAEAETRQARVEDQLADAEESRDEQREAVDAARAERDEARQRLSRWT</sequence>
<name>A0AAJ1X0X6_9ACTN</name>
<protein>
    <submittedName>
        <fullName evidence="2">Regulator of replication initiation timing</fullName>
    </submittedName>
</protein>
<accession>A0AAJ1X0X6</accession>
<dbReference type="RefSeq" id="WP_307199007.1">
    <property type="nucleotide sequence ID" value="NZ_JAUTAN010000001.1"/>
</dbReference>
<feature type="compositionally biased region" description="Basic and acidic residues" evidence="1">
    <location>
        <begin position="266"/>
        <end position="278"/>
    </location>
</feature>